<accession>A0A9X2WBW1</accession>
<sequence>MIDDKRVLCIIPARSGSKGLKDKNIRELAGKPLLAWPVCCARDSKYIDRIIVSTDSEKYAVIARQYQADVPFLRPTGLAQDTTTTIDVVNDLLNQLQENYDILVLLEPTSPLTEANDVDIALESLIESWEKTDAVVGVTQEIKSHPAYLLTLGDDKKIHSLNTDFSKAVRRQELSAVYRMDGTLYISKVDVLQKKRGFYHDRTMGFVVPEWKSYEIDSLTDFICIEAIMKNREVLS</sequence>
<dbReference type="Pfam" id="PF02348">
    <property type="entry name" value="CTP_transf_3"/>
    <property type="match status" value="1"/>
</dbReference>
<dbReference type="InterPro" id="IPR003329">
    <property type="entry name" value="Cytidylyl_trans"/>
</dbReference>
<proteinExistence type="predicted"/>
<dbReference type="Proteomes" id="UP001147830">
    <property type="component" value="Unassembled WGS sequence"/>
</dbReference>
<reference evidence="1" key="1">
    <citation type="journal article" date="2022" name="Front. Microbiol.">
        <title>Genome-based taxonomic rearrangement of Oceanobacter-related bacteria including the description of Thalassolituus hydrocarbonoclasticus sp. nov. and Thalassolituus pacificus sp. nov. and emended description of the genus Thalassolituus.</title>
        <authorList>
            <person name="Dong C."/>
            <person name="Wei L."/>
            <person name="Wang J."/>
            <person name="Lai Q."/>
            <person name="Huang Z."/>
            <person name="Shao Z."/>
        </authorList>
    </citation>
    <scope>NUCLEOTIDE SEQUENCE</scope>
    <source>
        <strain evidence="1">59MF3M-4</strain>
    </source>
</reference>
<dbReference type="RefSeq" id="WP_260974428.1">
    <property type="nucleotide sequence ID" value="NZ_JAOANI010000002.1"/>
</dbReference>
<keyword evidence="1" id="KW-0808">Transferase</keyword>
<evidence type="ECO:0000313" key="2">
    <source>
        <dbReference type="Proteomes" id="UP001147830"/>
    </source>
</evidence>
<dbReference type="GO" id="GO:0008781">
    <property type="term" value="F:N-acylneuraminate cytidylyltransferase activity"/>
    <property type="evidence" value="ECO:0007669"/>
    <property type="project" value="TreeGrafter"/>
</dbReference>
<dbReference type="EMBL" id="JAOANI010000002">
    <property type="protein sequence ID" value="MCT7357494.1"/>
    <property type="molecule type" value="Genomic_DNA"/>
</dbReference>
<keyword evidence="2" id="KW-1185">Reference proteome</keyword>
<evidence type="ECO:0000313" key="1">
    <source>
        <dbReference type="EMBL" id="MCT7357494.1"/>
    </source>
</evidence>
<dbReference type="AlphaFoldDB" id="A0A9X2WBW1"/>
<dbReference type="InterPro" id="IPR029044">
    <property type="entry name" value="Nucleotide-diphossugar_trans"/>
</dbReference>
<protein>
    <submittedName>
        <fullName evidence="1">Acylneuraminate cytidylyltransferase family protein</fullName>
    </submittedName>
</protein>
<dbReference type="PANTHER" id="PTHR21485:SF6">
    <property type="entry name" value="N-ACYLNEURAMINATE CYTIDYLYLTRANSFERASE-RELATED"/>
    <property type="match status" value="1"/>
</dbReference>
<dbReference type="SUPFAM" id="SSF53448">
    <property type="entry name" value="Nucleotide-diphospho-sugar transferases"/>
    <property type="match status" value="1"/>
</dbReference>
<dbReference type="Gene3D" id="3.90.550.10">
    <property type="entry name" value="Spore Coat Polysaccharide Biosynthesis Protein SpsA, Chain A"/>
    <property type="match status" value="1"/>
</dbReference>
<organism evidence="1 2">
    <name type="scientific">Thalassolituus pacificus</name>
    <dbReference type="NCBI Taxonomy" id="2975440"/>
    <lineage>
        <taxon>Bacteria</taxon>
        <taxon>Pseudomonadati</taxon>
        <taxon>Pseudomonadota</taxon>
        <taxon>Gammaproteobacteria</taxon>
        <taxon>Oceanospirillales</taxon>
        <taxon>Oceanospirillaceae</taxon>
        <taxon>Thalassolituus</taxon>
    </lineage>
</organism>
<dbReference type="InterPro" id="IPR050793">
    <property type="entry name" value="CMP-NeuNAc_synthase"/>
</dbReference>
<comment type="caution">
    <text evidence="1">The sequence shown here is derived from an EMBL/GenBank/DDBJ whole genome shotgun (WGS) entry which is preliminary data.</text>
</comment>
<gene>
    <name evidence="1" type="ORF">NYR02_00465</name>
</gene>
<name>A0A9X2WBW1_9GAMM</name>
<dbReference type="CDD" id="cd02513">
    <property type="entry name" value="CMP-NeuAc_Synthase"/>
    <property type="match status" value="1"/>
</dbReference>
<reference evidence="1" key="2">
    <citation type="submission" date="2022-08" db="EMBL/GenBank/DDBJ databases">
        <authorList>
            <person name="Dong C."/>
        </authorList>
    </citation>
    <scope>NUCLEOTIDE SEQUENCE</scope>
    <source>
        <strain evidence="1">59MF3M-4</strain>
    </source>
</reference>
<keyword evidence="1" id="KW-0548">Nucleotidyltransferase</keyword>
<dbReference type="PANTHER" id="PTHR21485">
    <property type="entry name" value="HAD SUPERFAMILY MEMBERS CMAS AND KDSC"/>
    <property type="match status" value="1"/>
</dbReference>